<feature type="signal peptide" evidence="2">
    <location>
        <begin position="1"/>
        <end position="23"/>
    </location>
</feature>
<reference evidence="5 6" key="1">
    <citation type="submission" date="2019-11" db="EMBL/GenBank/DDBJ databases">
        <authorList>
            <person name="Dong K."/>
        </authorList>
    </citation>
    <scope>NUCLEOTIDE SEQUENCE [LARGE SCALE GENOMIC DNA]</scope>
    <source>
        <strain evidence="5 6">DK608</strain>
    </source>
</reference>
<evidence type="ECO:0000313" key="5">
    <source>
        <dbReference type="EMBL" id="MTH63976.1"/>
    </source>
</evidence>
<dbReference type="Gene3D" id="3.40.190.10">
    <property type="entry name" value="Periplasmic binding protein-like II"/>
    <property type="match status" value="2"/>
</dbReference>
<dbReference type="RefSeq" id="WP_155043850.1">
    <property type="nucleotide sequence ID" value="NZ_WMIH01000004.1"/>
</dbReference>
<evidence type="ECO:0000313" key="6">
    <source>
        <dbReference type="Proteomes" id="UP000478740"/>
    </source>
</evidence>
<dbReference type="PANTHER" id="PTHR35936:SF37">
    <property type="entry name" value="AMINO ACID ABC TRANSPORTER SUBSTRATE-BINDING PROTEIN"/>
    <property type="match status" value="1"/>
</dbReference>
<name>A0A6L6IU30_9RHOB</name>
<dbReference type="SMART" id="SM00079">
    <property type="entry name" value="PBPe"/>
    <property type="match status" value="1"/>
</dbReference>
<evidence type="ECO:0000256" key="1">
    <source>
        <dbReference type="ARBA" id="ARBA00022729"/>
    </source>
</evidence>
<dbReference type="GO" id="GO:0016020">
    <property type="term" value="C:membrane"/>
    <property type="evidence" value="ECO:0007669"/>
    <property type="project" value="InterPro"/>
</dbReference>
<dbReference type="GO" id="GO:0015276">
    <property type="term" value="F:ligand-gated monoatomic ion channel activity"/>
    <property type="evidence" value="ECO:0007669"/>
    <property type="project" value="InterPro"/>
</dbReference>
<feature type="domain" description="Solute-binding protein family 3/N-terminal" evidence="3">
    <location>
        <begin position="34"/>
        <end position="259"/>
    </location>
</feature>
<accession>A0A6L6IU30</accession>
<comment type="caution">
    <text evidence="5">The sequence shown here is derived from an EMBL/GenBank/DDBJ whole genome shotgun (WGS) entry which is preliminary data.</text>
</comment>
<evidence type="ECO:0000259" key="4">
    <source>
        <dbReference type="SMART" id="SM00079"/>
    </source>
</evidence>
<keyword evidence="1 2" id="KW-0732">Signal</keyword>
<dbReference type="SUPFAM" id="SSF53850">
    <property type="entry name" value="Periplasmic binding protein-like II"/>
    <property type="match status" value="1"/>
</dbReference>
<dbReference type="PANTHER" id="PTHR35936">
    <property type="entry name" value="MEMBRANE-BOUND LYTIC MUREIN TRANSGLYCOSYLASE F"/>
    <property type="match status" value="1"/>
</dbReference>
<sequence length="269" mass="29473">MTFHMTVKAAAISLLALGTAAHADQLADIKAAGKIVTATDMHYAPFDMLKNGTYEGMTKDLFDEVSKEIGAEPVYQDIPWTAELPGLEVKKFDIVIAPVTITPERLDRYTFTLPIADATVSLVKTANSDLTKPEDIKGKTVGVQQGTAQFKQLEAYGEKLGGVTIKEYGTTDEAYADLAAGRLDAVAGSLPNLTYLVKERPETFALFEPAKFGEPKYFAWVLRKDAETETFAKAINDALLKMTDDGRIKAIQEKWLGSYTELPREVPAE</sequence>
<dbReference type="SMART" id="SM00062">
    <property type="entry name" value="PBPb"/>
    <property type="match status" value="1"/>
</dbReference>
<dbReference type="Pfam" id="PF00497">
    <property type="entry name" value="SBP_bac_3"/>
    <property type="match status" value="1"/>
</dbReference>
<proteinExistence type="predicted"/>
<feature type="domain" description="Ionotropic glutamate receptor C-terminal" evidence="4">
    <location>
        <begin position="35"/>
        <end position="258"/>
    </location>
</feature>
<evidence type="ECO:0000256" key="2">
    <source>
        <dbReference type="SAM" id="SignalP"/>
    </source>
</evidence>
<feature type="chain" id="PRO_5027075306" evidence="2">
    <location>
        <begin position="24"/>
        <end position="269"/>
    </location>
</feature>
<organism evidence="5 6">
    <name type="scientific">Paracoccus shanxieyensis</name>
    <dbReference type="NCBI Taxonomy" id="2675752"/>
    <lineage>
        <taxon>Bacteria</taxon>
        <taxon>Pseudomonadati</taxon>
        <taxon>Pseudomonadota</taxon>
        <taxon>Alphaproteobacteria</taxon>
        <taxon>Rhodobacterales</taxon>
        <taxon>Paracoccaceae</taxon>
        <taxon>Paracoccus</taxon>
    </lineage>
</organism>
<keyword evidence="6" id="KW-1185">Reference proteome</keyword>
<dbReference type="InterPro" id="IPR001638">
    <property type="entry name" value="Solute-binding_3/MltF_N"/>
</dbReference>
<dbReference type="AlphaFoldDB" id="A0A6L6IU30"/>
<gene>
    <name evidence="5" type="ORF">GL284_06825</name>
</gene>
<protein>
    <submittedName>
        <fullName evidence="5">Transporter substrate-binding domain-containing protein</fullName>
    </submittedName>
</protein>
<dbReference type="EMBL" id="WMII01000005">
    <property type="protein sequence ID" value="MTH63976.1"/>
    <property type="molecule type" value="Genomic_DNA"/>
</dbReference>
<dbReference type="InterPro" id="IPR001320">
    <property type="entry name" value="Iontro_rcpt_C"/>
</dbReference>
<evidence type="ECO:0000259" key="3">
    <source>
        <dbReference type="SMART" id="SM00062"/>
    </source>
</evidence>
<dbReference type="Proteomes" id="UP000478740">
    <property type="component" value="Unassembled WGS sequence"/>
</dbReference>